<name>A0ABW1BQR2_9ACTN</name>
<feature type="transmembrane region" description="Helical" evidence="1">
    <location>
        <begin position="69"/>
        <end position="86"/>
    </location>
</feature>
<evidence type="ECO:0000313" key="2">
    <source>
        <dbReference type="EMBL" id="MFC5815563.1"/>
    </source>
</evidence>
<keyword evidence="1" id="KW-0472">Membrane</keyword>
<evidence type="ECO:0000256" key="1">
    <source>
        <dbReference type="SAM" id="Phobius"/>
    </source>
</evidence>
<feature type="transmembrane region" description="Helical" evidence="1">
    <location>
        <begin position="12"/>
        <end position="32"/>
    </location>
</feature>
<reference evidence="3" key="1">
    <citation type="journal article" date="2019" name="Int. J. Syst. Evol. Microbiol.">
        <title>The Global Catalogue of Microorganisms (GCM) 10K type strain sequencing project: providing services to taxonomists for standard genome sequencing and annotation.</title>
        <authorList>
            <consortium name="The Broad Institute Genomics Platform"/>
            <consortium name="The Broad Institute Genome Sequencing Center for Infectious Disease"/>
            <person name="Wu L."/>
            <person name="Ma J."/>
        </authorList>
    </citation>
    <scope>NUCLEOTIDE SEQUENCE [LARGE SCALE GENOMIC DNA]</scope>
    <source>
        <strain evidence="3">CGMCC 4.7106</strain>
    </source>
</reference>
<comment type="caution">
    <text evidence="2">The sequence shown here is derived from an EMBL/GenBank/DDBJ whole genome shotgun (WGS) entry which is preliminary data.</text>
</comment>
<feature type="transmembrane region" description="Helical" evidence="1">
    <location>
        <begin position="38"/>
        <end position="62"/>
    </location>
</feature>
<keyword evidence="1" id="KW-1133">Transmembrane helix</keyword>
<gene>
    <name evidence="2" type="ORF">ACFPUY_10750</name>
</gene>
<organism evidence="2 3">
    <name type="scientific">Nonomuraea harbinensis</name>
    <dbReference type="NCBI Taxonomy" id="1286938"/>
    <lineage>
        <taxon>Bacteria</taxon>
        <taxon>Bacillati</taxon>
        <taxon>Actinomycetota</taxon>
        <taxon>Actinomycetes</taxon>
        <taxon>Streptosporangiales</taxon>
        <taxon>Streptosporangiaceae</taxon>
        <taxon>Nonomuraea</taxon>
    </lineage>
</organism>
<evidence type="ECO:0000313" key="3">
    <source>
        <dbReference type="Proteomes" id="UP001596096"/>
    </source>
</evidence>
<protein>
    <submittedName>
        <fullName evidence="2">DUF3017 domain-containing protein</fullName>
    </submittedName>
</protein>
<accession>A0ABW1BQR2</accession>
<dbReference type="InterPro" id="IPR021385">
    <property type="entry name" value="DUF3017"/>
</dbReference>
<proteinExistence type="predicted"/>
<keyword evidence="1" id="KW-0812">Transmembrane</keyword>
<sequence>MSLRDDVEREGWGPYPLILAGAAVAVGLVFLIDPRWGGFALGGVIMIGAALRFSGFGGPLAVRGRKADAVTLGLAGFMLVLTSLLLDNSAAKALIESLFSR</sequence>
<dbReference type="Proteomes" id="UP001596096">
    <property type="component" value="Unassembled WGS sequence"/>
</dbReference>
<dbReference type="Pfam" id="PF11222">
    <property type="entry name" value="DUF3017"/>
    <property type="match status" value="1"/>
</dbReference>
<dbReference type="RefSeq" id="WP_219545182.1">
    <property type="nucleotide sequence ID" value="NZ_JAHKRN010000013.1"/>
</dbReference>
<keyword evidence="3" id="KW-1185">Reference proteome</keyword>
<dbReference type="EMBL" id="JBHSNW010000004">
    <property type="protein sequence ID" value="MFC5815563.1"/>
    <property type="molecule type" value="Genomic_DNA"/>
</dbReference>